<dbReference type="InterPro" id="IPR020846">
    <property type="entry name" value="MFS_dom"/>
</dbReference>
<comment type="caution">
    <text evidence="13">The sequence shown here is derived from an EMBL/GenBank/DDBJ whole genome shotgun (WGS) entry which is preliminary data.</text>
</comment>
<dbReference type="PROSITE" id="PS50850">
    <property type="entry name" value="MFS"/>
    <property type="match status" value="1"/>
</dbReference>
<evidence type="ECO:0000256" key="11">
    <source>
        <dbReference type="SAM" id="Phobius"/>
    </source>
</evidence>
<evidence type="ECO:0000256" key="2">
    <source>
        <dbReference type="ARBA" id="ARBA00008240"/>
    </source>
</evidence>
<dbReference type="EMBL" id="JACYXZ010000001">
    <property type="protein sequence ID" value="MBD8868388.1"/>
    <property type="molecule type" value="Genomic_DNA"/>
</dbReference>
<feature type="transmembrane region" description="Helical" evidence="11">
    <location>
        <begin position="420"/>
        <end position="438"/>
    </location>
</feature>
<feature type="transmembrane region" description="Helical" evidence="11">
    <location>
        <begin position="349"/>
        <end position="367"/>
    </location>
</feature>
<comment type="subcellular location">
    <subcellularLocation>
        <location evidence="1">Cell membrane</location>
        <topology evidence="1">Multi-pass membrane protein</topology>
    </subcellularLocation>
</comment>
<dbReference type="InterPro" id="IPR036259">
    <property type="entry name" value="MFS_trans_sf"/>
</dbReference>
<gene>
    <name evidence="13" type="ORF">IE331_02025</name>
</gene>
<evidence type="ECO:0000256" key="6">
    <source>
        <dbReference type="ARBA" id="ARBA00022847"/>
    </source>
</evidence>
<dbReference type="InterPro" id="IPR005828">
    <property type="entry name" value="MFS_sugar_transport-like"/>
</dbReference>
<dbReference type="GO" id="GO:0005886">
    <property type="term" value="C:plasma membrane"/>
    <property type="evidence" value="ECO:0007669"/>
    <property type="project" value="UniProtKB-SubCell"/>
</dbReference>
<evidence type="ECO:0000256" key="9">
    <source>
        <dbReference type="ARBA" id="ARBA00037295"/>
    </source>
</evidence>
<keyword evidence="8 11" id="KW-0472">Membrane</keyword>
<feature type="transmembrane region" description="Helical" evidence="11">
    <location>
        <begin position="162"/>
        <end position="184"/>
    </location>
</feature>
<evidence type="ECO:0000256" key="1">
    <source>
        <dbReference type="ARBA" id="ARBA00004651"/>
    </source>
</evidence>
<evidence type="ECO:0000256" key="10">
    <source>
        <dbReference type="ARBA" id="ARBA00039918"/>
    </source>
</evidence>
<evidence type="ECO:0000256" key="7">
    <source>
        <dbReference type="ARBA" id="ARBA00022989"/>
    </source>
</evidence>
<evidence type="ECO:0000313" key="14">
    <source>
        <dbReference type="Proteomes" id="UP000616839"/>
    </source>
</evidence>
<evidence type="ECO:0000313" key="13">
    <source>
        <dbReference type="EMBL" id="MBD8868388.1"/>
    </source>
</evidence>
<keyword evidence="7 11" id="KW-1133">Transmembrane helix</keyword>
<feature type="transmembrane region" description="Helical" evidence="11">
    <location>
        <begin position="270"/>
        <end position="287"/>
    </location>
</feature>
<evidence type="ECO:0000256" key="4">
    <source>
        <dbReference type="ARBA" id="ARBA00022475"/>
    </source>
</evidence>
<dbReference type="InterPro" id="IPR005829">
    <property type="entry name" value="Sugar_transporter_CS"/>
</dbReference>
<evidence type="ECO:0000256" key="3">
    <source>
        <dbReference type="ARBA" id="ARBA00022448"/>
    </source>
</evidence>
<feature type="transmembrane region" description="Helical" evidence="11">
    <location>
        <begin position="324"/>
        <end position="343"/>
    </location>
</feature>
<reference evidence="13" key="1">
    <citation type="submission" date="2020-09" db="EMBL/GenBank/DDBJ databases">
        <title>Nocardioides sp. strain MJB4 16S ribosomal RNA gene Genome sequencing and assembly.</title>
        <authorList>
            <person name="Kim I."/>
        </authorList>
    </citation>
    <scope>NUCLEOTIDE SEQUENCE</scope>
    <source>
        <strain evidence="13">MJB4</strain>
    </source>
</reference>
<dbReference type="FunFam" id="1.20.1250.20:FF:000001">
    <property type="entry name" value="Dicarboxylate MFS transporter"/>
    <property type="match status" value="1"/>
</dbReference>
<keyword evidence="4" id="KW-1003">Cell membrane</keyword>
<feature type="transmembrane region" description="Helical" evidence="11">
    <location>
        <begin position="388"/>
        <end position="408"/>
    </location>
</feature>
<comment type="function">
    <text evidence="9">May be a proton symporter involved in the uptake of osmolytes such as proline and glycine betaine.</text>
</comment>
<dbReference type="GO" id="GO:0015293">
    <property type="term" value="F:symporter activity"/>
    <property type="evidence" value="ECO:0007669"/>
    <property type="project" value="UniProtKB-KW"/>
</dbReference>
<feature type="transmembrane region" description="Helical" evidence="11">
    <location>
        <begin position="96"/>
        <end position="120"/>
    </location>
</feature>
<keyword evidence="5 11" id="KW-0812">Transmembrane</keyword>
<name>A0A927K405_9ACTN</name>
<dbReference type="Proteomes" id="UP000616839">
    <property type="component" value="Unassembled WGS sequence"/>
</dbReference>
<organism evidence="13 14">
    <name type="scientific">Nocardioides donggukensis</name>
    <dbReference type="NCBI Taxonomy" id="2774019"/>
    <lineage>
        <taxon>Bacteria</taxon>
        <taxon>Bacillati</taxon>
        <taxon>Actinomycetota</taxon>
        <taxon>Actinomycetes</taxon>
        <taxon>Propionibacteriales</taxon>
        <taxon>Nocardioidaceae</taxon>
        <taxon>Nocardioides</taxon>
    </lineage>
</organism>
<feature type="transmembrane region" description="Helical" evidence="11">
    <location>
        <begin position="196"/>
        <end position="215"/>
    </location>
</feature>
<keyword evidence="14" id="KW-1185">Reference proteome</keyword>
<dbReference type="AlphaFoldDB" id="A0A927K405"/>
<protein>
    <recommendedName>
        <fullName evidence="10">Putative proline/betaine transporter</fullName>
    </recommendedName>
</protein>
<feature type="transmembrane region" description="Helical" evidence="11">
    <location>
        <begin position="293"/>
        <end position="312"/>
    </location>
</feature>
<dbReference type="RefSeq" id="WP_192139988.1">
    <property type="nucleotide sequence ID" value="NZ_JACYXZ010000001.1"/>
</dbReference>
<feature type="domain" description="Major facilitator superfamily (MFS) profile" evidence="12">
    <location>
        <begin position="23"/>
        <end position="442"/>
    </location>
</feature>
<accession>A0A927K405</accession>
<proteinExistence type="inferred from homology"/>
<dbReference type="PANTHER" id="PTHR43045">
    <property type="entry name" value="SHIKIMATE TRANSPORTER"/>
    <property type="match status" value="1"/>
</dbReference>
<evidence type="ECO:0000259" key="12">
    <source>
        <dbReference type="PROSITE" id="PS50850"/>
    </source>
</evidence>
<dbReference type="Gene3D" id="1.20.1250.20">
    <property type="entry name" value="MFS general substrate transporter like domains"/>
    <property type="match status" value="2"/>
</dbReference>
<keyword evidence="6" id="KW-0769">Symport</keyword>
<feature type="transmembrane region" description="Helical" evidence="11">
    <location>
        <begin position="64"/>
        <end position="84"/>
    </location>
</feature>
<comment type="similarity">
    <text evidence="2">Belongs to the major facilitator superfamily. Metabolite:H+ Symporter (MHS) family (TC 2.A.1.6) family.</text>
</comment>
<sequence>MTTHAQTADDPGTDPGRRSIVRIVGASLVGTAVEWYDFFLFGSAAALVFGEVFFGEIGGTNGTLYAFMTYALGFVARPLGGIVFGHFGDKVGRKTMLVVSLLMMGLGTFAIGLLPTYAAIGIFAPILLVVCRLIQGFAVGGEWGGAVLMAAEHGRDDQRGFWSSWPQAGVALGNLLATGVLWVLAAVQSDEAFLEWGWRVPFLLSAVLVILGLWVRLSIEESPVFTEAKAELEAKAADAGSPGQMPLLQVIRSYPREVLIAMGMRMAENISYYIFTVVVLTYAADFADLDKSIILKALLIGAAIQFFVVPAIGALSDRVGRRPLYLIGAVGVGVWTFVFFDLVDTGSPNLILLAVVVGLVLHSFMYAPQAAFFSELFGTTVRYTGASVGYQLASIFAGALAPIIALKLLGDVNDGNTTAVGVYVAVASVITVAAVLFAKETSGSSLRHDRVVEDAKV</sequence>
<dbReference type="PANTHER" id="PTHR43045:SF1">
    <property type="entry name" value="SHIKIMATE TRANSPORTER"/>
    <property type="match status" value="1"/>
</dbReference>
<dbReference type="Pfam" id="PF00083">
    <property type="entry name" value="Sugar_tr"/>
    <property type="match status" value="1"/>
</dbReference>
<feature type="transmembrane region" description="Helical" evidence="11">
    <location>
        <begin position="126"/>
        <end position="150"/>
    </location>
</feature>
<dbReference type="PROSITE" id="PS00216">
    <property type="entry name" value="SUGAR_TRANSPORT_1"/>
    <property type="match status" value="1"/>
</dbReference>
<evidence type="ECO:0000256" key="5">
    <source>
        <dbReference type="ARBA" id="ARBA00022692"/>
    </source>
</evidence>
<keyword evidence="3" id="KW-0813">Transport</keyword>
<dbReference type="SUPFAM" id="SSF103473">
    <property type="entry name" value="MFS general substrate transporter"/>
    <property type="match status" value="1"/>
</dbReference>
<evidence type="ECO:0000256" key="8">
    <source>
        <dbReference type="ARBA" id="ARBA00023136"/>
    </source>
</evidence>
<dbReference type="CDD" id="cd17369">
    <property type="entry name" value="MFS_ShiA_like"/>
    <property type="match status" value="1"/>
</dbReference>